<evidence type="ECO:0000256" key="4">
    <source>
        <dbReference type="ARBA" id="ARBA00022989"/>
    </source>
</evidence>
<evidence type="ECO:0000313" key="8">
    <source>
        <dbReference type="Proteomes" id="UP001165085"/>
    </source>
</evidence>
<dbReference type="EMBL" id="BRXY01000244">
    <property type="protein sequence ID" value="GMH80354.1"/>
    <property type="molecule type" value="Genomic_DNA"/>
</dbReference>
<dbReference type="Pfam" id="PF01988">
    <property type="entry name" value="VIT1"/>
    <property type="match status" value="1"/>
</dbReference>
<keyword evidence="3 6" id="KW-0812">Transmembrane</keyword>
<comment type="similarity">
    <text evidence="2">Belongs to the CCC1 family.</text>
</comment>
<keyword evidence="4 6" id="KW-1133">Transmembrane helix</keyword>
<evidence type="ECO:0000256" key="2">
    <source>
        <dbReference type="ARBA" id="ARBA00007049"/>
    </source>
</evidence>
<dbReference type="Proteomes" id="UP001165085">
    <property type="component" value="Unassembled WGS sequence"/>
</dbReference>
<dbReference type="InterPro" id="IPR008217">
    <property type="entry name" value="Ccc1_fam"/>
</dbReference>
<feature type="transmembrane region" description="Helical" evidence="6">
    <location>
        <begin position="183"/>
        <end position="203"/>
    </location>
</feature>
<evidence type="ECO:0000256" key="5">
    <source>
        <dbReference type="ARBA" id="ARBA00023136"/>
    </source>
</evidence>
<feature type="transmembrane region" description="Helical" evidence="6">
    <location>
        <begin position="215"/>
        <end position="239"/>
    </location>
</feature>
<keyword evidence="5 6" id="KW-0472">Membrane</keyword>
<gene>
    <name evidence="7" type="ORF">TrST_g12901</name>
</gene>
<dbReference type="AlphaFoldDB" id="A0A9W7AYF6"/>
<dbReference type="OrthoDB" id="73465at2759"/>
<dbReference type="GO" id="GO:0012505">
    <property type="term" value="C:endomembrane system"/>
    <property type="evidence" value="ECO:0007669"/>
    <property type="project" value="UniProtKB-SubCell"/>
</dbReference>
<comment type="subcellular location">
    <subcellularLocation>
        <location evidence="1">Endomembrane system</location>
        <topology evidence="1">Multi-pass membrane protein</topology>
    </subcellularLocation>
</comment>
<protein>
    <submittedName>
        <fullName evidence="7">Uncharacterized protein</fullName>
    </submittedName>
</protein>
<organism evidence="7 8">
    <name type="scientific">Triparma strigata</name>
    <dbReference type="NCBI Taxonomy" id="1606541"/>
    <lineage>
        <taxon>Eukaryota</taxon>
        <taxon>Sar</taxon>
        <taxon>Stramenopiles</taxon>
        <taxon>Ochrophyta</taxon>
        <taxon>Bolidophyceae</taxon>
        <taxon>Parmales</taxon>
        <taxon>Triparmaceae</taxon>
        <taxon>Triparma</taxon>
    </lineage>
</organism>
<evidence type="ECO:0000313" key="7">
    <source>
        <dbReference type="EMBL" id="GMH80354.1"/>
    </source>
</evidence>
<evidence type="ECO:0000256" key="6">
    <source>
        <dbReference type="SAM" id="Phobius"/>
    </source>
</evidence>
<name>A0A9W7AYF6_9STRA</name>
<comment type="caution">
    <text evidence="7">The sequence shown here is derived from an EMBL/GenBank/DDBJ whole genome shotgun (WGS) entry which is preliminary data.</text>
</comment>
<accession>A0A9W7AYF6</accession>
<keyword evidence="8" id="KW-1185">Reference proteome</keyword>
<reference evidence="8" key="1">
    <citation type="journal article" date="2023" name="Commun. Biol.">
        <title>Genome analysis of Parmales, the sister group of diatoms, reveals the evolutionary specialization of diatoms from phago-mixotrophs to photoautotrophs.</title>
        <authorList>
            <person name="Ban H."/>
            <person name="Sato S."/>
            <person name="Yoshikawa S."/>
            <person name="Yamada K."/>
            <person name="Nakamura Y."/>
            <person name="Ichinomiya M."/>
            <person name="Sato N."/>
            <person name="Blanc-Mathieu R."/>
            <person name="Endo H."/>
            <person name="Kuwata A."/>
            <person name="Ogata H."/>
        </authorList>
    </citation>
    <scope>NUCLEOTIDE SEQUENCE [LARGE SCALE GENOMIC DNA]</scope>
    <source>
        <strain evidence="8">NIES 3701</strain>
    </source>
</reference>
<dbReference type="PANTHER" id="PTHR31851">
    <property type="entry name" value="FE(2+)/MN(2+) TRANSPORTER PCL1"/>
    <property type="match status" value="1"/>
</dbReference>
<dbReference type="GO" id="GO:0030026">
    <property type="term" value="P:intracellular manganese ion homeostasis"/>
    <property type="evidence" value="ECO:0007669"/>
    <property type="project" value="InterPro"/>
</dbReference>
<proteinExistence type="inferred from homology"/>
<evidence type="ECO:0000256" key="1">
    <source>
        <dbReference type="ARBA" id="ARBA00004127"/>
    </source>
</evidence>
<sequence length="274" mass="29446">MASRDLKGATAAYQARDVEMAMKAHDDKRALTETATENHSTEANGLIKSLVFGGLDGIITTFAIVAAVNGAGMDLNTIILMGVANLIADGISMGLGDYISSKAEADAVLAEYAREKWELENYPEGEYKEMIEIYEGKGLSNADANAFVDIMKRYPDFFLDRMMVDELEVMPPEDTSDLWKEGLVTFLSFVVFGSVPLLAYIIAKLAGFDGEDDGDILFGVSIAATAVTMFMLGIVSGKFTKSNIWISGAKMLLNGGLAASAAFLIGMGLEEILE</sequence>
<feature type="transmembrane region" description="Helical" evidence="6">
    <location>
        <begin position="251"/>
        <end position="269"/>
    </location>
</feature>
<evidence type="ECO:0000256" key="3">
    <source>
        <dbReference type="ARBA" id="ARBA00022692"/>
    </source>
</evidence>
<dbReference type="GO" id="GO:0005384">
    <property type="term" value="F:manganese ion transmembrane transporter activity"/>
    <property type="evidence" value="ECO:0007669"/>
    <property type="project" value="InterPro"/>
</dbReference>